<dbReference type="EMBL" id="JAENHO010000006">
    <property type="protein sequence ID" value="MBL7257173.1"/>
    <property type="molecule type" value="Genomic_DNA"/>
</dbReference>
<keyword evidence="3" id="KW-0238">DNA-binding</keyword>
<feature type="domain" description="HTH lysR-type" evidence="5">
    <location>
        <begin position="1"/>
        <end position="58"/>
    </location>
</feature>
<evidence type="ECO:0000256" key="2">
    <source>
        <dbReference type="ARBA" id="ARBA00023015"/>
    </source>
</evidence>
<dbReference type="PANTHER" id="PTHR30419">
    <property type="entry name" value="HTH-TYPE TRANSCRIPTIONAL REGULATOR YBHD"/>
    <property type="match status" value="1"/>
</dbReference>
<evidence type="ECO:0000256" key="4">
    <source>
        <dbReference type="ARBA" id="ARBA00023163"/>
    </source>
</evidence>
<dbReference type="SUPFAM" id="SSF46785">
    <property type="entry name" value="Winged helix' DNA-binding domain"/>
    <property type="match status" value="1"/>
</dbReference>
<name>A0ABS1VRG8_9ACTN</name>
<organism evidence="6 7">
    <name type="scientific">Paractinoplanes lichenicola</name>
    <dbReference type="NCBI Taxonomy" id="2802976"/>
    <lineage>
        <taxon>Bacteria</taxon>
        <taxon>Bacillati</taxon>
        <taxon>Actinomycetota</taxon>
        <taxon>Actinomycetes</taxon>
        <taxon>Micromonosporales</taxon>
        <taxon>Micromonosporaceae</taxon>
        <taxon>Paractinoplanes</taxon>
    </lineage>
</organism>
<comment type="caution">
    <text evidence="6">The sequence shown here is derived from an EMBL/GenBank/DDBJ whole genome shotgun (WGS) entry which is preliminary data.</text>
</comment>
<proteinExistence type="inferred from homology"/>
<accession>A0ABS1VRG8</accession>
<protein>
    <submittedName>
        <fullName evidence="6">LysR family transcriptional regulator</fullName>
    </submittedName>
</protein>
<dbReference type="InterPro" id="IPR050950">
    <property type="entry name" value="HTH-type_LysR_regulators"/>
</dbReference>
<dbReference type="PRINTS" id="PR00039">
    <property type="entry name" value="HTHLYSR"/>
</dbReference>
<evidence type="ECO:0000259" key="5">
    <source>
        <dbReference type="PROSITE" id="PS50931"/>
    </source>
</evidence>
<reference evidence="6 7" key="1">
    <citation type="submission" date="2021-01" db="EMBL/GenBank/DDBJ databases">
        <title>Actinoplanes sp. nov. LDG1-01 isolated from lichen.</title>
        <authorList>
            <person name="Saeng-In P."/>
            <person name="Phongsopitanun W."/>
            <person name="Kanchanasin P."/>
            <person name="Yuki M."/>
            <person name="Kudo T."/>
            <person name="Ohkuma M."/>
            <person name="Tanasupawat S."/>
        </authorList>
    </citation>
    <scope>NUCLEOTIDE SEQUENCE [LARGE SCALE GENOMIC DNA]</scope>
    <source>
        <strain evidence="6 7">LDG1-01</strain>
    </source>
</reference>
<sequence length="311" mass="32559">MELRQLEYFVTVAEEANFTRAAERVRISQSGVSSQVKALEHEIGAPLFDRSGRTARLTETGAAALPYAKAALEAAAGMRQVVDEVRGLVRGQLTVGMVTGCEVKPLFAALAAFSREHPAIELDLIEDNSDRLVAGVRVSTVDVALVGVAGEPPEHLESQVIVREGLAAMAPVGSEVARLDRISLPDLAAHPLVTLPEGTGIRTVLDESCLAAGLFPNVVLVASAPGAVAELASRGLGLGVLSESMAAGFPQLKTIPIEPVRIPALLALTWRPRVSPALAALLPHLREAFGVSPEKSAAVVSGSAGSKRLQR</sequence>
<dbReference type="Gene3D" id="1.10.10.10">
    <property type="entry name" value="Winged helix-like DNA-binding domain superfamily/Winged helix DNA-binding domain"/>
    <property type="match status" value="1"/>
</dbReference>
<dbReference type="InterPro" id="IPR000847">
    <property type="entry name" value="LysR_HTH_N"/>
</dbReference>
<evidence type="ECO:0000313" key="7">
    <source>
        <dbReference type="Proteomes" id="UP000598996"/>
    </source>
</evidence>
<evidence type="ECO:0000313" key="6">
    <source>
        <dbReference type="EMBL" id="MBL7257173.1"/>
    </source>
</evidence>
<dbReference type="SUPFAM" id="SSF53850">
    <property type="entry name" value="Periplasmic binding protein-like II"/>
    <property type="match status" value="1"/>
</dbReference>
<evidence type="ECO:0000256" key="3">
    <source>
        <dbReference type="ARBA" id="ARBA00023125"/>
    </source>
</evidence>
<evidence type="ECO:0000256" key="1">
    <source>
        <dbReference type="ARBA" id="ARBA00009437"/>
    </source>
</evidence>
<keyword evidence="2" id="KW-0805">Transcription regulation</keyword>
<keyword evidence="7" id="KW-1185">Reference proteome</keyword>
<dbReference type="PROSITE" id="PS50931">
    <property type="entry name" value="HTH_LYSR"/>
    <property type="match status" value="1"/>
</dbReference>
<dbReference type="Pfam" id="PF00126">
    <property type="entry name" value="HTH_1"/>
    <property type="match status" value="1"/>
</dbReference>
<dbReference type="Pfam" id="PF03466">
    <property type="entry name" value="LysR_substrate"/>
    <property type="match status" value="1"/>
</dbReference>
<comment type="similarity">
    <text evidence="1">Belongs to the LysR transcriptional regulatory family.</text>
</comment>
<dbReference type="InterPro" id="IPR005119">
    <property type="entry name" value="LysR_subst-bd"/>
</dbReference>
<dbReference type="Gene3D" id="3.40.190.290">
    <property type="match status" value="1"/>
</dbReference>
<dbReference type="InterPro" id="IPR036390">
    <property type="entry name" value="WH_DNA-bd_sf"/>
</dbReference>
<dbReference type="InterPro" id="IPR036388">
    <property type="entry name" value="WH-like_DNA-bd_sf"/>
</dbReference>
<dbReference type="RefSeq" id="WP_202993760.1">
    <property type="nucleotide sequence ID" value="NZ_JAENHO010000006.1"/>
</dbReference>
<keyword evidence="4" id="KW-0804">Transcription</keyword>
<dbReference type="Proteomes" id="UP000598996">
    <property type="component" value="Unassembled WGS sequence"/>
</dbReference>
<gene>
    <name evidence="6" type="ORF">JKJ07_23020</name>
</gene>